<feature type="region of interest" description="Disordered" evidence="7">
    <location>
        <begin position="51"/>
        <end position="95"/>
    </location>
</feature>
<keyword evidence="2" id="KW-0479">Metal-binding</keyword>
<dbReference type="SMART" id="SM00066">
    <property type="entry name" value="GAL4"/>
    <property type="match status" value="1"/>
</dbReference>
<reference evidence="10" key="1">
    <citation type="journal article" date="2017" name="Genome Biol.">
        <title>Comparative genomics reveals high biological diversity and specific adaptations in the industrially and medically important fungal genus Aspergillus.</title>
        <authorList>
            <person name="de Vries R.P."/>
            <person name="Riley R."/>
            <person name="Wiebenga A."/>
            <person name="Aguilar-Osorio G."/>
            <person name="Amillis S."/>
            <person name="Uchima C.A."/>
            <person name="Anderluh G."/>
            <person name="Asadollahi M."/>
            <person name="Askin M."/>
            <person name="Barry K."/>
            <person name="Battaglia E."/>
            <person name="Bayram O."/>
            <person name="Benocci T."/>
            <person name="Braus-Stromeyer S.A."/>
            <person name="Caldana C."/>
            <person name="Canovas D."/>
            <person name="Cerqueira G.C."/>
            <person name="Chen F."/>
            <person name="Chen W."/>
            <person name="Choi C."/>
            <person name="Clum A."/>
            <person name="Dos Santos R.A."/>
            <person name="Damasio A.R."/>
            <person name="Diallinas G."/>
            <person name="Emri T."/>
            <person name="Fekete E."/>
            <person name="Flipphi M."/>
            <person name="Freyberg S."/>
            <person name="Gallo A."/>
            <person name="Gournas C."/>
            <person name="Habgood R."/>
            <person name="Hainaut M."/>
            <person name="Harispe M.L."/>
            <person name="Henrissat B."/>
            <person name="Hilden K.S."/>
            <person name="Hope R."/>
            <person name="Hossain A."/>
            <person name="Karabika E."/>
            <person name="Karaffa L."/>
            <person name="Karanyi Z."/>
            <person name="Krasevec N."/>
            <person name="Kuo A."/>
            <person name="Kusch H."/>
            <person name="LaButti K."/>
            <person name="Lagendijk E.L."/>
            <person name="Lapidus A."/>
            <person name="Levasseur A."/>
            <person name="Lindquist E."/>
            <person name="Lipzen A."/>
            <person name="Logrieco A.F."/>
            <person name="MacCabe A."/>
            <person name="Maekelae M.R."/>
            <person name="Malavazi I."/>
            <person name="Melin P."/>
            <person name="Meyer V."/>
            <person name="Mielnichuk N."/>
            <person name="Miskei M."/>
            <person name="Molnar A.P."/>
            <person name="Mule G."/>
            <person name="Ngan C.Y."/>
            <person name="Orejas M."/>
            <person name="Orosz E."/>
            <person name="Ouedraogo J.P."/>
            <person name="Overkamp K.M."/>
            <person name="Park H.-S."/>
            <person name="Perrone G."/>
            <person name="Piumi F."/>
            <person name="Punt P.J."/>
            <person name="Ram A.F."/>
            <person name="Ramon A."/>
            <person name="Rauscher S."/>
            <person name="Record E."/>
            <person name="Riano-Pachon D.M."/>
            <person name="Robert V."/>
            <person name="Roehrig J."/>
            <person name="Ruller R."/>
            <person name="Salamov A."/>
            <person name="Salih N.S."/>
            <person name="Samson R.A."/>
            <person name="Sandor E."/>
            <person name="Sanguinetti M."/>
            <person name="Schuetze T."/>
            <person name="Sepcic K."/>
            <person name="Shelest E."/>
            <person name="Sherlock G."/>
            <person name="Sophianopoulou V."/>
            <person name="Squina F.M."/>
            <person name="Sun H."/>
            <person name="Susca A."/>
            <person name="Todd R.B."/>
            <person name="Tsang A."/>
            <person name="Unkles S.E."/>
            <person name="van de Wiele N."/>
            <person name="van Rossen-Uffink D."/>
            <person name="Oliveira J.V."/>
            <person name="Vesth T.C."/>
            <person name="Visser J."/>
            <person name="Yu J.-H."/>
            <person name="Zhou M."/>
            <person name="Andersen M.R."/>
            <person name="Archer D.B."/>
            <person name="Baker S.E."/>
            <person name="Benoit I."/>
            <person name="Brakhage A.A."/>
            <person name="Braus G.H."/>
            <person name="Fischer R."/>
            <person name="Frisvad J.C."/>
            <person name="Goldman G.H."/>
            <person name="Houbraken J."/>
            <person name="Oakley B."/>
            <person name="Pocsi I."/>
            <person name="Scazzocchio C."/>
            <person name="Seiboth B."/>
            <person name="vanKuyk P.A."/>
            <person name="Wortman J."/>
            <person name="Dyer P.S."/>
            <person name="Grigoriev I.V."/>
        </authorList>
    </citation>
    <scope>NUCLEOTIDE SEQUENCE [LARGE SCALE GENOMIC DNA]</scope>
    <source>
        <strain evidence="10">CBS 593.65</strain>
    </source>
</reference>
<keyword evidence="6" id="KW-0539">Nucleus</keyword>
<evidence type="ECO:0000256" key="2">
    <source>
        <dbReference type="ARBA" id="ARBA00022723"/>
    </source>
</evidence>
<dbReference type="GO" id="GO:0006351">
    <property type="term" value="P:DNA-templated transcription"/>
    <property type="evidence" value="ECO:0007669"/>
    <property type="project" value="InterPro"/>
</dbReference>
<evidence type="ECO:0000256" key="7">
    <source>
        <dbReference type="SAM" id="MobiDB-lite"/>
    </source>
</evidence>
<feature type="compositionally biased region" description="Polar residues" evidence="7">
    <location>
        <begin position="81"/>
        <end position="95"/>
    </location>
</feature>
<keyword evidence="4" id="KW-0238">DNA-binding</keyword>
<dbReference type="PANTHER" id="PTHR47338">
    <property type="entry name" value="ZN(II)2CYS6 TRANSCRIPTION FACTOR (EUROFUNG)-RELATED"/>
    <property type="match status" value="1"/>
</dbReference>
<dbReference type="InterPro" id="IPR007219">
    <property type="entry name" value="XnlR_reg_dom"/>
</dbReference>
<dbReference type="AlphaFoldDB" id="A0A1L9T6C5"/>
<evidence type="ECO:0000256" key="6">
    <source>
        <dbReference type="ARBA" id="ARBA00023242"/>
    </source>
</evidence>
<dbReference type="InterPro" id="IPR001138">
    <property type="entry name" value="Zn2Cys6_DnaBD"/>
</dbReference>
<dbReference type="VEuPathDB" id="FungiDB:ASPSYDRAFT_158802"/>
<gene>
    <name evidence="9" type="ORF">ASPSYDRAFT_158802</name>
</gene>
<keyword evidence="10" id="KW-1185">Reference proteome</keyword>
<sequence>MNGFGCRGRDDKSVTACLRCREQKLKCSRERPACARCERLNGICSYPIPPNRRGPRTHRGPRLLNKTAERSRGQTRPRLTAIQQPYNEPLSQQTSTIEAQRLSAISRRPMTSLIGSNDIIGRNAHHYSGPEVDGASAALPTEGSVLSESYPNQLRTMSSIATEPPSMSDQPPLPPTALGLSLLELYFTRVYNASLLFYRPVLLQQYIEGELHGALVRALFALATLFLQPSVSDNEKDGYAELKILNIYHSSGLPWAKTALKEATTLVVDSPSLMIIQTLECLQLYWFGIGQPHRGNLCLALAYRACHLLGYSKKLPNRINDSDTSLESELGRRCFWACWTSTCTVMEPEPYIKESWQEVAMVPLPGLIHNMSSGCRVTLGERMDGDWHSSVLAPRRRIHTSSGAAALLMKMVGVWAKIQLLCKDNTVSPIAKNFDVGERLSHLAASLFDAAGPLRETCHDSNRLILLVHDSLYHQCQISVNSMVAPVFSNIPSDWNIDPVRQKKSAATVAKHADLFRRLLEPYFSGQCHVSFLPPLVGYGAFVVGIVLLAMEIPCPDRETNAFHAEAAEVGCRLTAAKSILDLLDYLRVYWKALQRPWEILHAALQTDLSKHLRQPRPADIWKNHLPAQPNYSEHFEKPATYNQTTDISNKQLQALVDGEAVEDDLEAQHSSHLANTNDSEFEATSEIGTNDPLISQIHLPSNNDWYGLSFAESGVELFSGLEPVSLFQQGWQAFG</sequence>
<dbReference type="PANTHER" id="PTHR47338:SF4">
    <property type="entry name" value="ZN(II)2CYS6 TRANSCRIPTION FACTOR (EUROFUNG)"/>
    <property type="match status" value="1"/>
</dbReference>
<protein>
    <recommendedName>
        <fullName evidence="8">Zn(2)-C6 fungal-type domain-containing protein</fullName>
    </recommendedName>
</protein>
<evidence type="ECO:0000313" key="9">
    <source>
        <dbReference type="EMBL" id="OJJ54976.1"/>
    </source>
</evidence>
<dbReference type="Pfam" id="PF04082">
    <property type="entry name" value="Fungal_trans"/>
    <property type="match status" value="1"/>
</dbReference>
<dbReference type="CDD" id="cd00067">
    <property type="entry name" value="GAL4"/>
    <property type="match status" value="1"/>
</dbReference>
<comment type="subcellular location">
    <subcellularLocation>
        <location evidence="1">Nucleus</location>
    </subcellularLocation>
</comment>
<dbReference type="InterPro" id="IPR050815">
    <property type="entry name" value="TF_fung"/>
</dbReference>
<dbReference type="Proteomes" id="UP000184356">
    <property type="component" value="Unassembled WGS sequence"/>
</dbReference>
<organism evidence="9 10">
    <name type="scientific">Aspergillus sydowii CBS 593.65</name>
    <dbReference type="NCBI Taxonomy" id="1036612"/>
    <lineage>
        <taxon>Eukaryota</taxon>
        <taxon>Fungi</taxon>
        <taxon>Dikarya</taxon>
        <taxon>Ascomycota</taxon>
        <taxon>Pezizomycotina</taxon>
        <taxon>Eurotiomycetes</taxon>
        <taxon>Eurotiomycetidae</taxon>
        <taxon>Eurotiales</taxon>
        <taxon>Aspergillaceae</taxon>
        <taxon>Aspergillus</taxon>
        <taxon>Aspergillus subgen. Nidulantes</taxon>
    </lineage>
</organism>
<evidence type="ECO:0000256" key="1">
    <source>
        <dbReference type="ARBA" id="ARBA00004123"/>
    </source>
</evidence>
<dbReference type="CDD" id="cd12148">
    <property type="entry name" value="fungal_TF_MHR"/>
    <property type="match status" value="1"/>
</dbReference>
<dbReference type="GeneID" id="63758833"/>
<accession>A0A1L9T6C5</accession>
<evidence type="ECO:0000256" key="3">
    <source>
        <dbReference type="ARBA" id="ARBA00023015"/>
    </source>
</evidence>
<dbReference type="InterPro" id="IPR036864">
    <property type="entry name" value="Zn2-C6_fun-type_DNA-bd_sf"/>
</dbReference>
<evidence type="ECO:0000313" key="10">
    <source>
        <dbReference type="Proteomes" id="UP000184356"/>
    </source>
</evidence>
<dbReference type="OrthoDB" id="309640at2759"/>
<dbReference type="PROSITE" id="PS50048">
    <property type="entry name" value="ZN2_CY6_FUNGAL_2"/>
    <property type="match status" value="1"/>
</dbReference>
<dbReference type="PROSITE" id="PS00463">
    <property type="entry name" value="ZN2_CY6_FUNGAL_1"/>
    <property type="match status" value="1"/>
</dbReference>
<proteinExistence type="predicted"/>
<keyword evidence="3" id="KW-0805">Transcription regulation</keyword>
<evidence type="ECO:0000259" key="8">
    <source>
        <dbReference type="PROSITE" id="PS50048"/>
    </source>
</evidence>
<dbReference type="EMBL" id="KV878593">
    <property type="protein sequence ID" value="OJJ54976.1"/>
    <property type="molecule type" value="Genomic_DNA"/>
</dbReference>
<evidence type="ECO:0000256" key="4">
    <source>
        <dbReference type="ARBA" id="ARBA00023125"/>
    </source>
</evidence>
<dbReference type="GO" id="GO:0005634">
    <property type="term" value="C:nucleus"/>
    <property type="evidence" value="ECO:0007669"/>
    <property type="project" value="UniProtKB-SubCell"/>
</dbReference>
<dbReference type="GO" id="GO:0000981">
    <property type="term" value="F:DNA-binding transcription factor activity, RNA polymerase II-specific"/>
    <property type="evidence" value="ECO:0007669"/>
    <property type="project" value="InterPro"/>
</dbReference>
<dbReference type="Pfam" id="PF00172">
    <property type="entry name" value="Zn_clus"/>
    <property type="match status" value="1"/>
</dbReference>
<dbReference type="STRING" id="1036612.A0A1L9T6C5"/>
<evidence type="ECO:0000256" key="5">
    <source>
        <dbReference type="ARBA" id="ARBA00023163"/>
    </source>
</evidence>
<dbReference type="GO" id="GO:0003677">
    <property type="term" value="F:DNA binding"/>
    <property type="evidence" value="ECO:0007669"/>
    <property type="project" value="UniProtKB-KW"/>
</dbReference>
<dbReference type="SUPFAM" id="SSF57701">
    <property type="entry name" value="Zn2/Cys6 DNA-binding domain"/>
    <property type="match status" value="1"/>
</dbReference>
<feature type="domain" description="Zn(2)-C6 fungal-type" evidence="8">
    <location>
        <begin position="16"/>
        <end position="46"/>
    </location>
</feature>
<dbReference type="GO" id="GO:0008270">
    <property type="term" value="F:zinc ion binding"/>
    <property type="evidence" value="ECO:0007669"/>
    <property type="project" value="InterPro"/>
</dbReference>
<name>A0A1L9T6C5_9EURO</name>
<dbReference type="Gene3D" id="4.10.240.10">
    <property type="entry name" value="Zn(2)-C6 fungal-type DNA-binding domain"/>
    <property type="match status" value="1"/>
</dbReference>
<dbReference type="RefSeq" id="XP_040698782.1">
    <property type="nucleotide sequence ID" value="XM_040842760.1"/>
</dbReference>
<keyword evidence="5" id="KW-0804">Transcription</keyword>